<name>A0A437AIB5_9MICR</name>
<accession>A0A437AIB5</accession>
<sequence>NPTLKALYSEPSINNLKTFYINQLKIFVFHNLQFLLCRSRINCSDLFRQYEYISNNFEQRIFDNLENTEEIKRMLTKDIKKITYSYKNETLDVLTLKLALKRLNFSDKKLNDTAIKLRNKFLNACKQIIESIYDNYLVMDAQFDYIREKRKIFAEDIYENHYIPFKSFYDCHDIPIEYGKKLFNPCKLYDSENVCCEYRFIPKNTSQSFVESKVDWRKFN</sequence>
<dbReference type="AlphaFoldDB" id="A0A437AIB5"/>
<dbReference type="Proteomes" id="UP000282876">
    <property type="component" value="Unassembled WGS sequence"/>
</dbReference>
<gene>
    <name evidence="1" type="ORF">TUBRATIS_26860</name>
</gene>
<proteinExistence type="predicted"/>
<reference evidence="1 2" key="1">
    <citation type="submission" date="2018-10" db="EMBL/GenBank/DDBJ databases">
        <title>Draft genome sequence of the microsporidian Tubulinosema ratisbonensis.</title>
        <authorList>
            <person name="Polonais V."/>
            <person name="Peyretaillade E."/>
            <person name="Niehus S."/>
            <person name="Wawrzyniak I."/>
            <person name="Franchet A."/>
            <person name="Gaspin C."/>
            <person name="Reichstadt M."/>
            <person name="Belser C."/>
            <person name="Labadie K."/>
            <person name="Delbac F."/>
            <person name="Ferrandon D."/>
        </authorList>
    </citation>
    <scope>NUCLEOTIDE SEQUENCE [LARGE SCALE GENOMIC DNA]</scope>
    <source>
        <strain evidence="1 2">Franzen</strain>
    </source>
</reference>
<evidence type="ECO:0000313" key="1">
    <source>
        <dbReference type="EMBL" id="RVD90872.1"/>
    </source>
</evidence>
<evidence type="ECO:0000313" key="2">
    <source>
        <dbReference type="Proteomes" id="UP000282876"/>
    </source>
</evidence>
<dbReference type="VEuPathDB" id="MicrosporidiaDB:TUBRATIS_26860"/>
<comment type="caution">
    <text evidence="1">The sequence shown here is derived from an EMBL/GenBank/DDBJ whole genome shotgun (WGS) entry which is preliminary data.</text>
</comment>
<protein>
    <submittedName>
        <fullName evidence="1">Uncharacterized protein</fullName>
    </submittedName>
</protein>
<feature type="non-terminal residue" evidence="1">
    <location>
        <position position="1"/>
    </location>
</feature>
<dbReference type="EMBL" id="RCSS01000738">
    <property type="protein sequence ID" value="RVD90872.1"/>
    <property type="molecule type" value="Genomic_DNA"/>
</dbReference>
<keyword evidence="2" id="KW-1185">Reference proteome</keyword>
<organism evidence="1 2">
    <name type="scientific">Tubulinosema ratisbonensis</name>
    <dbReference type="NCBI Taxonomy" id="291195"/>
    <lineage>
        <taxon>Eukaryota</taxon>
        <taxon>Fungi</taxon>
        <taxon>Fungi incertae sedis</taxon>
        <taxon>Microsporidia</taxon>
        <taxon>Tubulinosematoidea</taxon>
        <taxon>Tubulinosematidae</taxon>
        <taxon>Tubulinosema</taxon>
    </lineage>
</organism>